<dbReference type="AlphaFoldDB" id="A0A9N9NME6"/>
<organism evidence="1 2">
    <name type="scientific">Racocetra fulgida</name>
    <dbReference type="NCBI Taxonomy" id="60492"/>
    <lineage>
        <taxon>Eukaryota</taxon>
        <taxon>Fungi</taxon>
        <taxon>Fungi incertae sedis</taxon>
        <taxon>Mucoromycota</taxon>
        <taxon>Glomeromycotina</taxon>
        <taxon>Glomeromycetes</taxon>
        <taxon>Diversisporales</taxon>
        <taxon>Gigasporaceae</taxon>
        <taxon>Racocetra</taxon>
    </lineage>
</organism>
<evidence type="ECO:0000313" key="1">
    <source>
        <dbReference type="EMBL" id="CAG8742220.1"/>
    </source>
</evidence>
<name>A0A9N9NME6_9GLOM</name>
<dbReference type="Proteomes" id="UP000789396">
    <property type="component" value="Unassembled WGS sequence"/>
</dbReference>
<comment type="caution">
    <text evidence="1">The sequence shown here is derived from an EMBL/GenBank/DDBJ whole genome shotgun (WGS) entry which is preliminary data.</text>
</comment>
<sequence length="86" mass="10084">MTEIKIHCNQCHTKQAYECFINEKGKQVTACQKCRNKRKKTSIQVPEQVQDQEYNLKCQSAITFEDISEFVYNSLISLEGTNEQYE</sequence>
<dbReference type="OrthoDB" id="2393092at2759"/>
<gene>
    <name evidence="1" type="ORF">RFULGI_LOCUS12959</name>
</gene>
<keyword evidence="2" id="KW-1185">Reference proteome</keyword>
<accession>A0A9N9NME6</accession>
<feature type="non-terminal residue" evidence="1">
    <location>
        <position position="86"/>
    </location>
</feature>
<evidence type="ECO:0000313" key="2">
    <source>
        <dbReference type="Proteomes" id="UP000789396"/>
    </source>
</evidence>
<protein>
    <submittedName>
        <fullName evidence="1">9165_t:CDS:1</fullName>
    </submittedName>
</protein>
<reference evidence="1" key="1">
    <citation type="submission" date="2021-06" db="EMBL/GenBank/DDBJ databases">
        <authorList>
            <person name="Kallberg Y."/>
            <person name="Tangrot J."/>
            <person name="Rosling A."/>
        </authorList>
    </citation>
    <scope>NUCLEOTIDE SEQUENCE</scope>
    <source>
        <strain evidence="1">IN212</strain>
    </source>
</reference>
<dbReference type="EMBL" id="CAJVPZ010032578">
    <property type="protein sequence ID" value="CAG8742220.1"/>
    <property type="molecule type" value="Genomic_DNA"/>
</dbReference>
<proteinExistence type="predicted"/>